<dbReference type="PROSITE" id="PS50006">
    <property type="entry name" value="FHA_DOMAIN"/>
    <property type="match status" value="1"/>
</dbReference>
<evidence type="ECO:0000259" key="10">
    <source>
        <dbReference type="PROSITE" id="PS50198"/>
    </source>
</evidence>
<dbReference type="SUPFAM" id="SSF54534">
    <property type="entry name" value="FKBP-like"/>
    <property type="match status" value="1"/>
</dbReference>
<evidence type="ECO:0000256" key="7">
    <source>
        <dbReference type="RuleBase" id="RU363014"/>
    </source>
</evidence>
<evidence type="ECO:0000313" key="11">
    <source>
        <dbReference type="EMBL" id="KAG2494968.1"/>
    </source>
</evidence>
<sequence>MLFNPPDWAAQPCRVASLEAFSPSGTRVLSIPVDTEPYYTLGRAADQVSITLDHHSCSRVHAALVHHNDGRIFLIDLQSTQGTAVDGRRVAPNKPVLLKDGTRLRFGELDTDYVLRCEGAAEKRAAQDPSAAPAAKRSAAGPGHAHAHAHAPGPAMSDRVRASHLLVKHKDVRRPSSWKEPVITRTREEALAMIQHFHEMLVKGEVEFATLASQESHCSSAKRGGDLGEFGHGDMQKPFEDATYALKVGELSGPVFTDSGVHLILRTA</sequence>
<feature type="domain" description="PpiC" evidence="10">
    <location>
        <begin position="157"/>
        <end position="268"/>
    </location>
</feature>
<comment type="function">
    <text evidence="5">Prolyl cis/trans isomerase with specificity for phospho-Ser-Pro bonds.</text>
</comment>
<dbReference type="OrthoDB" id="2530521at2759"/>
<name>A0A836C0W7_9CHLO</name>
<dbReference type="InterPro" id="IPR000253">
    <property type="entry name" value="FHA_dom"/>
</dbReference>
<evidence type="ECO:0000256" key="2">
    <source>
        <dbReference type="ARBA" id="ARBA00007656"/>
    </source>
</evidence>
<keyword evidence="12" id="KW-1185">Reference proteome</keyword>
<dbReference type="FunFam" id="3.10.50.40:FF:000010">
    <property type="entry name" value="Peptidyl-prolyl cis-trans isomerase Pin1"/>
    <property type="match status" value="1"/>
</dbReference>
<evidence type="ECO:0000259" key="9">
    <source>
        <dbReference type="PROSITE" id="PS50006"/>
    </source>
</evidence>
<dbReference type="PROSITE" id="PS01096">
    <property type="entry name" value="PPIC_PPIASE_1"/>
    <property type="match status" value="1"/>
</dbReference>
<feature type="domain" description="FHA" evidence="9">
    <location>
        <begin position="39"/>
        <end position="90"/>
    </location>
</feature>
<evidence type="ECO:0000256" key="8">
    <source>
        <dbReference type="SAM" id="MobiDB-lite"/>
    </source>
</evidence>
<feature type="compositionally biased region" description="Low complexity" evidence="8">
    <location>
        <begin position="127"/>
        <end position="155"/>
    </location>
</feature>
<comment type="catalytic activity">
    <reaction evidence="1 7">
        <text>[protein]-peptidylproline (omega=180) = [protein]-peptidylproline (omega=0)</text>
        <dbReference type="Rhea" id="RHEA:16237"/>
        <dbReference type="Rhea" id="RHEA-COMP:10747"/>
        <dbReference type="Rhea" id="RHEA-COMP:10748"/>
        <dbReference type="ChEBI" id="CHEBI:83833"/>
        <dbReference type="ChEBI" id="CHEBI:83834"/>
        <dbReference type="EC" id="5.2.1.8"/>
    </reaction>
</comment>
<dbReference type="Gene3D" id="3.10.50.40">
    <property type="match status" value="1"/>
</dbReference>
<keyword evidence="4 6" id="KW-0413">Isomerase</keyword>
<protein>
    <recommendedName>
        <fullName evidence="7">Peptidyl-prolyl cis-trans isomerase</fullName>
        <ecNumber evidence="7">5.2.1.8</ecNumber>
    </recommendedName>
</protein>
<dbReference type="Pfam" id="PF00639">
    <property type="entry name" value="Rotamase"/>
    <property type="match status" value="1"/>
</dbReference>
<dbReference type="FunFam" id="2.60.200.20:FF:000019">
    <property type="entry name" value="Nuclear inhibitor of protein phosphatase"/>
    <property type="match status" value="1"/>
</dbReference>
<evidence type="ECO:0000313" key="12">
    <source>
        <dbReference type="Proteomes" id="UP000612055"/>
    </source>
</evidence>
<dbReference type="Proteomes" id="UP000612055">
    <property type="component" value="Unassembled WGS sequence"/>
</dbReference>
<dbReference type="Gene3D" id="2.60.200.20">
    <property type="match status" value="1"/>
</dbReference>
<evidence type="ECO:0000256" key="6">
    <source>
        <dbReference type="PROSITE-ProRule" id="PRU00278"/>
    </source>
</evidence>
<dbReference type="EC" id="5.2.1.8" evidence="7"/>
<dbReference type="EMBL" id="JAEHOE010000027">
    <property type="protein sequence ID" value="KAG2494968.1"/>
    <property type="molecule type" value="Genomic_DNA"/>
</dbReference>
<dbReference type="SUPFAM" id="SSF49879">
    <property type="entry name" value="SMAD/FHA domain"/>
    <property type="match status" value="1"/>
</dbReference>
<dbReference type="InterPro" id="IPR000297">
    <property type="entry name" value="PPIase_PpiC"/>
</dbReference>
<dbReference type="Pfam" id="PF00498">
    <property type="entry name" value="FHA"/>
    <property type="match status" value="1"/>
</dbReference>
<feature type="region of interest" description="Disordered" evidence="8">
    <location>
        <begin position="124"/>
        <end position="157"/>
    </location>
</feature>
<dbReference type="InterPro" id="IPR046357">
    <property type="entry name" value="PPIase_dom_sf"/>
</dbReference>
<dbReference type="InterPro" id="IPR023058">
    <property type="entry name" value="PPIase_PpiC_CS"/>
</dbReference>
<keyword evidence="3 6" id="KW-0697">Rotamase</keyword>
<proteinExistence type="inferred from homology"/>
<dbReference type="SMART" id="SM00240">
    <property type="entry name" value="FHA"/>
    <property type="match status" value="1"/>
</dbReference>
<dbReference type="GO" id="GO:0005829">
    <property type="term" value="C:cytosol"/>
    <property type="evidence" value="ECO:0007669"/>
    <property type="project" value="TreeGrafter"/>
</dbReference>
<evidence type="ECO:0000256" key="1">
    <source>
        <dbReference type="ARBA" id="ARBA00000971"/>
    </source>
</evidence>
<reference evidence="11" key="1">
    <citation type="journal article" date="2020" name="bioRxiv">
        <title>Comparative genomics of Chlamydomonas.</title>
        <authorList>
            <person name="Craig R.J."/>
            <person name="Hasan A.R."/>
            <person name="Ness R.W."/>
            <person name="Keightley P.D."/>
        </authorList>
    </citation>
    <scope>NUCLEOTIDE SEQUENCE</scope>
    <source>
        <strain evidence="11">CCAP 11/70</strain>
    </source>
</reference>
<dbReference type="PANTHER" id="PTHR10657:SF4">
    <property type="entry name" value="PEPTIDYL-PROLYL CIS-TRANS ISOMERASE-RELATED"/>
    <property type="match status" value="1"/>
</dbReference>
<dbReference type="GO" id="GO:0003755">
    <property type="term" value="F:peptidyl-prolyl cis-trans isomerase activity"/>
    <property type="evidence" value="ECO:0007669"/>
    <property type="project" value="UniProtKB-UniRule"/>
</dbReference>
<dbReference type="PANTHER" id="PTHR10657">
    <property type="entry name" value="PEPTIDYL-PROLYL CIS-TRANS ISOMERASE"/>
    <property type="match status" value="1"/>
</dbReference>
<evidence type="ECO:0000256" key="4">
    <source>
        <dbReference type="ARBA" id="ARBA00023235"/>
    </source>
</evidence>
<dbReference type="AlphaFoldDB" id="A0A836C0W7"/>
<evidence type="ECO:0000256" key="3">
    <source>
        <dbReference type="ARBA" id="ARBA00023110"/>
    </source>
</evidence>
<comment type="similarity">
    <text evidence="2">Belongs to the PpiC/parvulin rotamase family.</text>
</comment>
<dbReference type="GO" id="GO:0005634">
    <property type="term" value="C:nucleus"/>
    <property type="evidence" value="ECO:0007669"/>
    <property type="project" value="TreeGrafter"/>
</dbReference>
<gene>
    <name evidence="11" type="ORF">HYH03_006902</name>
</gene>
<accession>A0A836C0W7</accession>
<evidence type="ECO:0000256" key="5">
    <source>
        <dbReference type="ARBA" id="ARBA00054757"/>
    </source>
</evidence>
<comment type="caution">
    <text evidence="11">The sequence shown here is derived from an EMBL/GenBank/DDBJ whole genome shotgun (WGS) entry which is preliminary data.</text>
</comment>
<dbReference type="InterPro" id="IPR051370">
    <property type="entry name" value="PPIase_Pin1"/>
</dbReference>
<dbReference type="InterPro" id="IPR008984">
    <property type="entry name" value="SMAD_FHA_dom_sf"/>
</dbReference>
<organism evidence="11 12">
    <name type="scientific">Edaphochlamys debaryana</name>
    <dbReference type="NCBI Taxonomy" id="47281"/>
    <lineage>
        <taxon>Eukaryota</taxon>
        <taxon>Viridiplantae</taxon>
        <taxon>Chlorophyta</taxon>
        <taxon>core chlorophytes</taxon>
        <taxon>Chlorophyceae</taxon>
        <taxon>CS clade</taxon>
        <taxon>Chlamydomonadales</taxon>
        <taxon>Chlamydomonadales incertae sedis</taxon>
        <taxon>Edaphochlamys</taxon>
    </lineage>
</organism>
<dbReference type="PROSITE" id="PS50198">
    <property type="entry name" value="PPIC_PPIASE_2"/>
    <property type="match status" value="1"/>
</dbReference>